<proteinExistence type="predicted"/>
<reference evidence="2 3" key="1">
    <citation type="journal article" date="2024" name="J Genomics">
        <title>Draft genome sequencing and assembly of Favolaschia claudopus CIRM-BRFM 2984 isolated from oak limbs.</title>
        <authorList>
            <person name="Navarro D."/>
            <person name="Drula E."/>
            <person name="Chaduli D."/>
            <person name="Cazenave R."/>
            <person name="Ahrendt S."/>
            <person name="Wang J."/>
            <person name="Lipzen A."/>
            <person name="Daum C."/>
            <person name="Barry K."/>
            <person name="Grigoriev I.V."/>
            <person name="Favel A."/>
            <person name="Rosso M.N."/>
            <person name="Martin F."/>
        </authorList>
    </citation>
    <scope>NUCLEOTIDE SEQUENCE [LARGE SCALE GENOMIC DNA]</scope>
    <source>
        <strain evidence="2 3">CIRM-BRFM 2984</strain>
    </source>
</reference>
<accession>A0AAV9ZED4</accession>
<evidence type="ECO:0000313" key="2">
    <source>
        <dbReference type="EMBL" id="KAK6978287.1"/>
    </source>
</evidence>
<feature type="non-terminal residue" evidence="2">
    <location>
        <position position="1"/>
    </location>
</feature>
<protein>
    <submittedName>
        <fullName evidence="2">Uncharacterized protein</fullName>
    </submittedName>
</protein>
<organism evidence="2 3">
    <name type="scientific">Favolaschia claudopus</name>
    <dbReference type="NCBI Taxonomy" id="2862362"/>
    <lineage>
        <taxon>Eukaryota</taxon>
        <taxon>Fungi</taxon>
        <taxon>Dikarya</taxon>
        <taxon>Basidiomycota</taxon>
        <taxon>Agaricomycotina</taxon>
        <taxon>Agaricomycetes</taxon>
        <taxon>Agaricomycetidae</taxon>
        <taxon>Agaricales</taxon>
        <taxon>Marasmiineae</taxon>
        <taxon>Mycenaceae</taxon>
        <taxon>Favolaschia</taxon>
    </lineage>
</organism>
<dbReference type="Proteomes" id="UP001362999">
    <property type="component" value="Unassembled WGS sequence"/>
</dbReference>
<keyword evidence="3" id="KW-1185">Reference proteome</keyword>
<feature type="compositionally biased region" description="Polar residues" evidence="1">
    <location>
        <begin position="10"/>
        <end position="23"/>
    </location>
</feature>
<comment type="caution">
    <text evidence="2">The sequence shown here is derived from an EMBL/GenBank/DDBJ whole genome shotgun (WGS) entry which is preliminary data.</text>
</comment>
<feature type="region of interest" description="Disordered" evidence="1">
    <location>
        <begin position="1"/>
        <end position="23"/>
    </location>
</feature>
<evidence type="ECO:0000256" key="1">
    <source>
        <dbReference type="SAM" id="MobiDB-lite"/>
    </source>
</evidence>
<evidence type="ECO:0000313" key="3">
    <source>
        <dbReference type="Proteomes" id="UP001362999"/>
    </source>
</evidence>
<name>A0AAV9ZED4_9AGAR</name>
<feature type="non-terminal residue" evidence="2">
    <location>
        <position position="102"/>
    </location>
</feature>
<gene>
    <name evidence="2" type="ORF">R3P38DRAFT_2449413</name>
</gene>
<dbReference type="EMBL" id="JAWWNJ010000160">
    <property type="protein sequence ID" value="KAK6978287.1"/>
    <property type="molecule type" value="Genomic_DNA"/>
</dbReference>
<sequence length="102" mass="11368">RRAAFPSSRIADTNNSEPLTAEQQRGVDAKKILTLIKRIEVLAPHLPDSVKEASKDNDELHRVLTKTAGIDDSAWGSLNRKLDALFGSDKRENGRLIHIRRG</sequence>
<dbReference type="AlphaFoldDB" id="A0AAV9ZED4"/>